<evidence type="ECO:0000313" key="2">
    <source>
        <dbReference type="Proteomes" id="UP000724584"/>
    </source>
</evidence>
<dbReference type="EMBL" id="JAGIZQ010000002">
    <property type="protein sequence ID" value="KAH6641796.1"/>
    <property type="molecule type" value="Genomic_DNA"/>
</dbReference>
<evidence type="ECO:0000313" key="1">
    <source>
        <dbReference type="EMBL" id="KAH6641796.1"/>
    </source>
</evidence>
<protein>
    <submittedName>
        <fullName evidence="1">Uncharacterized protein</fullName>
    </submittedName>
</protein>
<organism evidence="1 2">
    <name type="scientific">Chaetomium tenue</name>
    <dbReference type="NCBI Taxonomy" id="1854479"/>
    <lineage>
        <taxon>Eukaryota</taxon>
        <taxon>Fungi</taxon>
        <taxon>Dikarya</taxon>
        <taxon>Ascomycota</taxon>
        <taxon>Pezizomycotina</taxon>
        <taxon>Sordariomycetes</taxon>
        <taxon>Sordariomycetidae</taxon>
        <taxon>Sordariales</taxon>
        <taxon>Chaetomiaceae</taxon>
        <taxon>Chaetomium</taxon>
    </lineage>
</organism>
<comment type="caution">
    <text evidence="1">The sequence shown here is derived from an EMBL/GenBank/DDBJ whole genome shotgun (WGS) entry which is preliminary data.</text>
</comment>
<gene>
    <name evidence="1" type="ORF">F5144DRAFT_564929</name>
</gene>
<proteinExistence type="predicted"/>
<name>A0ACB7PN54_9PEZI</name>
<keyword evidence="2" id="KW-1185">Reference proteome</keyword>
<dbReference type="Proteomes" id="UP000724584">
    <property type="component" value="Unassembled WGS sequence"/>
</dbReference>
<accession>A0ACB7PN54</accession>
<reference evidence="1 2" key="1">
    <citation type="journal article" date="2021" name="Nat. Commun.">
        <title>Genetic determinants of endophytism in the Arabidopsis root mycobiome.</title>
        <authorList>
            <person name="Mesny F."/>
            <person name="Miyauchi S."/>
            <person name="Thiergart T."/>
            <person name="Pickel B."/>
            <person name="Atanasova L."/>
            <person name="Karlsson M."/>
            <person name="Huettel B."/>
            <person name="Barry K.W."/>
            <person name="Haridas S."/>
            <person name="Chen C."/>
            <person name="Bauer D."/>
            <person name="Andreopoulos W."/>
            <person name="Pangilinan J."/>
            <person name="LaButti K."/>
            <person name="Riley R."/>
            <person name="Lipzen A."/>
            <person name="Clum A."/>
            <person name="Drula E."/>
            <person name="Henrissat B."/>
            <person name="Kohler A."/>
            <person name="Grigoriev I.V."/>
            <person name="Martin F.M."/>
            <person name="Hacquard S."/>
        </authorList>
    </citation>
    <scope>NUCLEOTIDE SEQUENCE [LARGE SCALE GENOMIC DNA]</scope>
    <source>
        <strain evidence="1 2">MPI-SDFR-AT-0079</strain>
    </source>
</reference>
<sequence>MSNPWAELATRCIAISSLLAVFVVLFGCATACHAATHSITQDMSQIRHRSKSHLSPSSSLLRFKQIPKRRF</sequence>